<dbReference type="GO" id="GO:0005669">
    <property type="term" value="C:transcription factor TFIID complex"/>
    <property type="evidence" value="ECO:0007669"/>
    <property type="project" value="TreeGrafter"/>
</dbReference>
<dbReference type="VEuPathDB" id="CryptoDB:GNI_132640"/>
<dbReference type="PANTHER" id="PTHR19879:SF1">
    <property type="entry name" value="CANNONBALL-RELATED"/>
    <property type="match status" value="1"/>
</dbReference>
<evidence type="ECO:0000259" key="5">
    <source>
        <dbReference type="Pfam" id="PF04494"/>
    </source>
</evidence>
<dbReference type="EMBL" id="AFNH02000988">
    <property type="protein sequence ID" value="EZG46957.1"/>
    <property type="molecule type" value="Genomic_DNA"/>
</dbReference>
<evidence type="ECO:0000313" key="6">
    <source>
        <dbReference type="EMBL" id="EZG46957.1"/>
    </source>
</evidence>
<evidence type="ECO:0000313" key="7">
    <source>
        <dbReference type="Proteomes" id="UP000019763"/>
    </source>
</evidence>
<keyword evidence="2" id="KW-0539">Nucleus</keyword>
<dbReference type="GO" id="GO:0006367">
    <property type="term" value="P:transcription initiation at RNA polymerase II promoter"/>
    <property type="evidence" value="ECO:0007669"/>
    <property type="project" value="TreeGrafter"/>
</dbReference>
<protein>
    <submittedName>
        <fullName evidence="6">WD40 associated region in TFIID subunit</fullName>
    </submittedName>
</protein>
<evidence type="ECO:0000256" key="4">
    <source>
        <dbReference type="SAM" id="MobiDB-lite"/>
    </source>
</evidence>
<feature type="domain" description="TFIID subunit TAF5 NTD2" evidence="5">
    <location>
        <begin position="128"/>
        <end position="248"/>
    </location>
</feature>
<dbReference type="PROSITE" id="PS50082">
    <property type="entry name" value="WD_REPEATS_2"/>
    <property type="match status" value="1"/>
</dbReference>
<proteinExistence type="predicted"/>
<accession>A0A023B1N2</accession>
<dbReference type="PANTHER" id="PTHR19879">
    <property type="entry name" value="TRANSCRIPTION INITIATION FACTOR TFIID"/>
    <property type="match status" value="1"/>
</dbReference>
<feature type="repeat" description="WD" evidence="3">
    <location>
        <begin position="644"/>
        <end position="675"/>
    </location>
</feature>
<organism evidence="6 7">
    <name type="scientific">Gregarina niphandrodes</name>
    <name type="common">Septate eugregarine</name>
    <dbReference type="NCBI Taxonomy" id="110365"/>
    <lineage>
        <taxon>Eukaryota</taxon>
        <taxon>Sar</taxon>
        <taxon>Alveolata</taxon>
        <taxon>Apicomplexa</taxon>
        <taxon>Conoidasida</taxon>
        <taxon>Gregarinasina</taxon>
        <taxon>Eugregarinorida</taxon>
        <taxon>Gregarinidae</taxon>
        <taxon>Gregarina</taxon>
    </lineage>
</organism>
<evidence type="ECO:0000256" key="1">
    <source>
        <dbReference type="ARBA" id="ARBA00004123"/>
    </source>
</evidence>
<dbReference type="InterPro" id="IPR007582">
    <property type="entry name" value="TFIID_NTD2"/>
</dbReference>
<dbReference type="SMART" id="SM00320">
    <property type="entry name" value="WD40"/>
    <property type="match status" value="5"/>
</dbReference>
<dbReference type="InterPro" id="IPR015943">
    <property type="entry name" value="WD40/YVTN_repeat-like_dom_sf"/>
</dbReference>
<gene>
    <name evidence="6" type="ORF">GNI_132640</name>
</gene>
<dbReference type="AlphaFoldDB" id="A0A023B1N2"/>
<keyword evidence="7" id="KW-1185">Reference proteome</keyword>
<dbReference type="Gene3D" id="1.25.40.500">
    <property type="entry name" value="TFIID subunit TAF5, NTD2 domain"/>
    <property type="match status" value="1"/>
</dbReference>
<reference evidence="6" key="1">
    <citation type="submission" date="2013-12" db="EMBL/GenBank/DDBJ databases">
        <authorList>
            <person name="Omoto C.K."/>
            <person name="Sibley D."/>
            <person name="Venepally P."/>
            <person name="Hadjithomas M."/>
            <person name="Karamycheva S."/>
            <person name="Brunk B."/>
            <person name="Roos D."/>
            <person name="Caler E."/>
            <person name="Lorenzi H."/>
        </authorList>
    </citation>
    <scope>NUCLEOTIDE SEQUENCE</scope>
</reference>
<dbReference type="Pfam" id="PF04494">
    <property type="entry name" value="TFIID_NTD2"/>
    <property type="match status" value="1"/>
</dbReference>
<comment type="caution">
    <text evidence="6">The sequence shown here is derived from an EMBL/GenBank/DDBJ whole genome shotgun (WGS) entry which is preliminary data.</text>
</comment>
<feature type="region of interest" description="Disordered" evidence="4">
    <location>
        <begin position="78"/>
        <end position="102"/>
    </location>
</feature>
<evidence type="ECO:0000256" key="3">
    <source>
        <dbReference type="PROSITE-ProRule" id="PRU00221"/>
    </source>
</evidence>
<dbReference type="SUPFAM" id="SSF160897">
    <property type="entry name" value="Taf5 N-terminal domain-like"/>
    <property type="match status" value="1"/>
</dbReference>
<dbReference type="GO" id="GO:0016251">
    <property type="term" value="F:RNA polymerase II general transcription initiation factor activity"/>
    <property type="evidence" value="ECO:0007669"/>
    <property type="project" value="TreeGrafter"/>
</dbReference>
<feature type="compositionally biased region" description="Gly residues" evidence="4">
    <location>
        <begin position="80"/>
        <end position="93"/>
    </location>
</feature>
<dbReference type="Gene3D" id="2.130.10.10">
    <property type="entry name" value="YVTN repeat-like/Quinoprotein amine dehydrogenase"/>
    <property type="match status" value="1"/>
</dbReference>
<dbReference type="OrthoDB" id="313415at2759"/>
<dbReference type="Proteomes" id="UP000019763">
    <property type="component" value="Unassembled WGS sequence"/>
</dbReference>
<dbReference type="eggNOG" id="KOG0263">
    <property type="taxonomic scope" value="Eukaryota"/>
</dbReference>
<dbReference type="RefSeq" id="XP_011132232.1">
    <property type="nucleotide sequence ID" value="XM_011133930.1"/>
</dbReference>
<comment type="subcellular location">
    <subcellularLocation>
        <location evidence="1">Nucleus</location>
    </subcellularLocation>
</comment>
<dbReference type="InterPro" id="IPR036322">
    <property type="entry name" value="WD40_repeat_dom_sf"/>
</dbReference>
<dbReference type="SUPFAM" id="SSF50978">
    <property type="entry name" value="WD40 repeat-like"/>
    <property type="match status" value="1"/>
</dbReference>
<feature type="region of interest" description="Disordered" evidence="4">
    <location>
        <begin position="1"/>
        <end position="34"/>
    </location>
</feature>
<dbReference type="InterPro" id="IPR037264">
    <property type="entry name" value="TFIID_NTD2_sf"/>
</dbReference>
<evidence type="ECO:0000256" key="2">
    <source>
        <dbReference type="ARBA" id="ARBA00023242"/>
    </source>
</evidence>
<dbReference type="InterPro" id="IPR001680">
    <property type="entry name" value="WD40_rpt"/>
</dbReference>
<dbReference type="Pfam" id="PF00400">
    <property type="entry name" value="WD40"/>
    <property type="match status" value="4"/>
</dbReference>
<name>A0A023B1N2_GRENI</name>
<dbReference type="GeneID" id="22914654"/>
<sequence length="787" mass="84459">MLAAEVGPDERDGRFVSGRSGNSQAAAGASDVPLNAAPGNMAPGNMAQGNMAQGNMAQGNMAPGNMVPGNMAPGNMAPGGMAGGGGGGGGGPGGGPPGPGGQNLFVSAARRLTARENPLASYSSFCFLYSSFFDWCCSTVPPMSCSLREIAFVVFVELWSRLLPVDQKKSESFLRKFADPHFIAHHSEISEMRRIKSLVNVRDTSFVSRILRGEKFNLHVDLLTRKLLTTRLTLENDTVILDILQKRIQFETPSEKGSVSADSTLAVIASQTFRSPVSRDVGGAIVTPSLALLSGLPPPDLGSENLDASFRPFAPEPASSVLPAQLASLYRTPYATRLNSPGEELPALDWRIDQEAKRRYTNFLRRADVGKDLLPSVLNFRIKRQRVRGLFSKSLPSRDPALEPDQGQVHSAVVNPVGTGQVCVCDNTCLWVFDAAESQWAHAAELYAEAVVTPWARGFVEHARGKEDDVLDELVILNRTQEINYTHNTAGEAKQPHVGVRCLTGHASTPISFKFAPPFLTGGSMSLGLSGGYDEKLILWDIKTAQKLHTYRCGSAVNAVDVDPYGYLFASAHQDRAACLWSMDRTNPLRVLPRHYSAVEAVAFHPNSILLATGSADESRLRIWDPRVPDIVGAITGISQPRLISFAPNGRLICVGGYSSTLHVWDLVAAKLFAVLDISPANAPNVNASSNVNTSSNGQPFPVAVSFSNNSQLVATCCNRGVVRLWDPASETRGLAPPDDLPMTEVTSSATHTQRSNLLQEINLGPGKKAIGAQFTETNVLIVPSVA</sequence>
<keyword evidence="3" id="KW-0853">WD repeat</keyword>